<evidence type="ECO:0000313" key="2">
    <source>
        <dbReference type="Proteomes" id="UP000054911"/>
    </source>
</evidence>
<reference evidence="1" key="1">
    <citation type="submission" date="2016-01" db="EMBL/GenBank/DDBJ databases">
        <authorList>
            <person name="Peeters C."/>
        </authorList>
    </citation>
    <scope>NUCLEOTIDE SEQUENCE [LARGE SCALE GENOMIC DNA]</scope>
    <source>
        <strain evidence="1">LMG 29323</strain>
    </source>
</reference>
<gene>
    <name evidence="1" type="ORF">AWB80_00559</name>
</gene>
<dbReference type="AlphaFoldDB" id="A0A157ZCG8"/>
<organism evidence="1 2">
    <name type="scientific">Caballeronia pedi</name>
    <dbReference type="NCBI Taxonomy" id="1777141"/>
    <lineage>
        <taxon>Bacteria</taxon>
        <taxon>Pseudomonadati</taxon>
        <taxon>Pseudomonadota</taxon>
        <taxon>Betaproteobacteria</taxon>
        <taxon>Burkholderiales</taxon>
        <taxon>Burkholderiaceae</taxon>
        <taxon>Caballeronia</taxon>
    </lineage>
</organism>
<sequence>MTLSKTLFHSVRDWLPDNLFLSIYHRRRIGRFPRMRNPTTFNEKILHRCLNPDPRYGDLSDKLKVRDYVAGKIGSEYLVPLVAAPETFTESVFDALPQAFVMKANHGSSFVKIVKNKADTSFAELDALAQRWLSTDFYAVARERHYRTIDRRIFFETLLLGPDGIVPPDLKFHVFNKQSGDPKIFLLVVTDRFGGHPRGDVYDENWNRLDISIGHYARSPVPAPRPEKLDRLLSVARQLASDFEFVRVDLYDANDAIYFGELTFTPGAGMFRIRPDKVDYEWGRLM</sequence>
<evidence type="ECO:0000313" key="1">
    <source>
        <dbReference type="EMBL" id="SAK43214.1"/>
    </source>
</evidence>
<proteinExistence type="predicted"/>
<dbReference type="Pfam" id="PF14305">
    <property type="entry name" value="ATPgrasp_TupA"/>
    <property type="match status" value="1"/>
</dbReference>
<dbReference type="Proteomes" id="UP000054911">
    <property type="component" value="Unassembled WGS sequence"/>
</dbReference>
<dbReference type="InterPro" id="IPR029465">
    <property type="entry name" value="ATPgrasp_TupA"/>
</dbReference>
<dbReference type="OrthoDB" id="9791827at2"/>
<accession>A0A157ZCG8</accession>
<dbReference type="EMBL" id="FCOE02000002">
    <property type="protein sequence ID" value="SAK43214.1"/>
    <property type="molecule type" value="Genomic_DNA"/>
</dbReference>
<name>A0A157ZCG8_9BURK</name>
<comment type="caution">
    <text evidence="1">The sequence shown here is derived from an EMBL/GenBank/DDBJ whole genome shotgun (WGS) entry which is preliminary data.</text>
</comment>
<dbReference type="STRING" id="1777141.AWB80_00559"/>
<keyword evidence="2" id="KW-1185">Reference proteome</keyword>
<protein>
    <submittedName>
        <fullName evidence="1">Uncharacterized protein</fullName>
    </submittedName>
</protein>